<dbReference type="NCBIfam" id="TIGR01868">
    <property type="entry name" value="casD_Cas5e"/>
    <property type="match status" value="1"/>
</dbReference>
<evidence type="ECO:0000313" key="2">
    <source>
        <dbReference type="EMBL" id="OYN89422.1"/>
    </source>
</evidence>
<dbReference type="GO" id="GO:0043571">
    <property type="term" value="P:maintenance of CRISPR repeat elements"/>
    <property type="evidence" value="ECO:0007669"/>
    <property type="project" value="InterPro"/>
</dbReference>
<dbReference type="CDD" id="cd09756">
    <property type="entry name" value="Cas5_I-E"/>
    <property type="match status" value="1"/>
</dbReference>
<comment type="caution">
    <text evidence="2">The sequence shown here is derived from an EMBL/GenBank/DDBJ whole genome shotgun (WGS) entry which is preliminary data.</text>
</comment>
<protein>
    <submittedName>
        <fullName evidence="2">Type I-E CRISPR-associated protein Cas5/CasD</fullName>
    </submittedName>
</protein>
<sequence>MAVASIVLRLAGPLQSWGTVSEFNRRSTDQQPSKSGIVGLLAAASGRRRGETIADLVGLEMGVRADQPGSLLRDYHTVSALDRGPLLSSNATAKGWQKPTTPKKFTHVTTRFYLQDAAFVAIVRGESRLIETLADSLQHPVFPLFLGRRSCPPADPLLVNAADGSLTWDGTMQDLLKTVPWQAGVAARQSRRLGSTVRLAATVDAADGDDLAGDIPVNFAHRDRAFSTRRVQHLWVEIPTGMEPDADAKSAGHDPFALLGW</sequence>
<name>A0A255EJ20_9ACTN</name>
<accession>A0A255EJ20</accession>
<evidence type="ECO:0000256" key="1">
    <source>
        <dbReference type="ARBA" id="ARBA00023118"/>
    </source>
</evidence>
<dbReference type="EMBL" id="NMVJ01000009">
    <property type="protein sequence ID" value="OYN89422.1"/>
    <property type="molecule type" value="Genomic_DNA"/>
</dbReference>
<proteinExistence type="predicted"/>
<dbReference type="Gene3D" id="3.30.70.2660">
    <property type="match status" value="1"/>
</dbReference>
<dbReference type="InterPro" id="IPR010147">
    <property type="entry name" value="CRISPR-assoc_prot_CasD"/>
</dbReference>
<dbReference type="OrthoDB" id="3189549at2"/>
<organism evidence="2 3">
    <name type="scientific">Parenemella sanctibonifatiensis</name>
    <dbReference type="NCBI Taxonomy" id="2016505"/>
    <lineage>
        <taxon>Bacteria</taxon>
        <taxon>Bacillati</taxon>
        <taxon>Actinomycetota</taxon>
        <taxon>Actinomycetes</taxon>
        <taxon>Propionibacteriales</taxon>
        <taxon>Propionibacteriaceae</taxon>
        <taxon>Parenemella</taxon>
    </lineage>
</organism>
<reference evidence="2 3" key="1">
    <citation type="submission" date="2017-07" db="EMBL/GenBank/DDBJ databases">
        <title>Draft whole genome sequences of clinical Proprionibacteriaceae strains.</title>
        <authorList>
            <person name="Bernier A.-M."/>
            <person name="Bernard K."/>
            <person name="Domingo M.-C."/>
        </authorList>
    </citation>
    <scope>NUCLEOTIDE SEQUENCE [LARGE SCALE GENOMIC DNA]</scope>
    <source>
        <strain evidence="2 3">NML 150081</strain>
    </source>
</reference>
<dbReference type="GO" id="GO:0051607">
    <property type="term" value="P:defense response to virus"/>
    <property type="evidence" value="ECO:0007669"/>
    <property type="project" value="UniProtKB-KW"/>
</dbReference>
<dbReference type="AlphaFoldDB" id="A0A255EJ20"/>
<keyword evidence="3" id="KW-1185">Reference proteome</keyword>
<dbReference type="RefSeq" id="WP_094455149.1">
    <property type="nucleotide sequence ID" value="NZ_NMVJ01000009.1"/>
</dbReference>
<dbReference type="InterPro" id="IPR013422">
    <property type="entry name" value="CRISPR-assoc_prot_Cas5_N"/>
</dbReference>
<evidence type="ECO:0000313" key="3">
    <source>
        <dbReference type="Proteomes" id="UP000216300"/>
    </source>
</evidence>
<dbReference type="GO" id="GO:0003723">
    <property type="term" value="F:RNA binding"/>
    <property type="evidence" value="ECO:0007669"/>
    <property type="project" value="InterPro"/>
</dbReference>
<dbReference type="Pfam" id="PF09704">
    <property type="entry name" value="Cas_Cas5d"/>
    <property type="match status" value="1"/>
</dbReference>
<gene>
    <name evidence="2" type="primary">cas5e</name>
    <name evidence="2" type="ORF">CGZ91_11030</name>
</gene>
<dbReference type="NCBIfam" id="TIGR02593">
    <property type="entry name" value="CRISPR_cas5"/>
    <property type="match status" value="1"/>
</dbReference>
<keyword evidence="1" id="KW-0051">Antiviral defense</keyword>
<dbReference type="Proteomes" id="UP000216300">
    <property type="component" value="Unassembled WGS sequence"/>
</dbReference>
<dbReference type="InterPro" id="IPR021124">
    <property type="entry name" value="CRISPR-assoc_prot_Cas5"/>
</dbReference>